<dbReference type="HOGENOM" id="CLU_168306_0_0_6"/>
<dbReference type="Gene3D" id="1.10.10.10">
    <property type="entry name" value="Winged helix-like DNA-binding domain superfamily/Winged helix DNA-binding domain"/>
    <property type="match status" value="1"/>
</dbReference>
<name>A8GHJ9_SERP5</name>
<sequence length="97" mass="11286">MQEQGMEINPVFARRLYLCWLISHSERPNVPRLMELTGWPRRTLQDVLKALPGLGVELQFVQQGVRNNDGFYQLENWGPINKGWVHQHHQALLAAIE</sequence>
<evidence type="ECO:0000313" key="1">
    <source>
        <dbReference type="EMBL" id="ABV42589.1"/>
    </source>
</evidence>
<organism evidence="1">
    <name type="scientific">Serratia proteamaculans (strain 568)</name>
    <dbReference type="NCBI Taxonomy" id="399741"/>
    <lineage>
        <taxon>Bacteria</taxon>
        <taxon>Pseudomonadati</taxon>
        <taxon>Pseudomonadota</taxon>
        <taxon>Gammaproteobacteria</taxon>
        <taxon>Enterobacterales</taxon>
        <taxon>Yersiniaceae</taxon>
        <taxon>Serratia</taxon>
    </lineage>
</organism>
<dbReference type="InterPro" id="IPR036388">
    <property type="entry name" value="WH-like_DNA-bd_sf"/>
</dbReference>
<proteinExistence type="predicted"/>
<dbReference type="EMBL" id="CP000826">
    <property type="protein sequence ID" value="ABV42589.1"/>
    <property type="molecule type" value="Genomic_DNA"/>
</dbReference>
<protein>
    <recommendedName>
        <fullName evidence="2">Helix-turn-helix domain-containing protein</fullName>
    </recommendedName>
</protein>
<accession>A8GHJ9</accession>
<gene>
    <name evidence="1" type="ordered locus">Spro_3491</name>
</gene>
<dbReference type="STRING" id="399741.Spro_3491"/>
<reference evidence="1" key="1">
    <citation type="submission" date="2007-09" db="EMBL/GenBank/DDBJ databases">
        <title>Complete sequence of chromosome of Serratia proteamaculans 568.</title>
        <authorList>
            <consortium name="US DOE Joint Genome Institute"/>
            <person name="Copeland A."/>
            <person name="Lucas S."/>
            <person name="Lapidus A."/>
            <person name="Barry K."/>
            <person name="Glavina del Rio T."/>
            <person name="Dalin E."/>
            <person name="Tice H."/>
            <person name="Pitluck S."/>
            <person name="Chain P."/>
            <person name="Malfatti S."/>
            <person name="Shin M."/>
            <person name="Vergez L."/>
            <person name="Schmutz J."/>
            <person name="Larimer F."/>
            <person name="Land M."/>
            <person name="Hauser L."/>
            <person name="Kyrpides N."/>
            <person name="Kim E."/>
            <person name="Taghavi S."/>
            <person name="Newman L."/>
            <person name="Vangronsveld J."/>
            <person name="van der Lelie D."/>
            <person name="Richardson P."/>
        </authorList>
    </citation>
    <scope>NUCLEOTIDE SEQUENCE [LARGE SCALE GENOMIC DNA]</scope>
    <source>
        <strain evidence="1">568</strain>
    </source>
</reference>
<dbReference type="AlphaFoldDB" id="A8GHJ9"/>
<dbReference type="eggNOG" id="COG4519">
    <property type="taxonomic scope" value="Bacteria"/>
</dbReference>
<dbReference type="PIRSF" id="PIRSF037266">
    <property type="entry name" value="UCP037266"/>
    <property type="match status" value="1"/>
</dbReference>
<dbReference type="Pfam" id="PF09904">
    <property type="entry name" value="HTH_43"/>
    <property type="match status" value="1"/>
</dbReference>
<evidence type="ECO:0008006" key="2">
    <source>
        <dbReference type="Google" id="ProtNLM"/>
    </source>
</evidence>
<dbReference type="InterPro" id="IPR017162">
    <property type="entry name" value="UCP037266"/>
</dbReference>
<dbReference type="KEGG" id="spe:Spro_3491"/>